<organism evidence="1 2">
    <name type="scientific">[Ruminococcus] torques</name>
    <dbReference type="NCBI Taxonomy" id="33039"/>
    <lineage>
        <taxon>Bacteria</taxon>
        <taxon>Bacillati</taxon>
        <taxon>Bacillota</taxon>
        <taxon>Clostridia</taxon>
        <taxon>Lachnospirales</taxon>
        <taxon>Lachnospiraceae</taxon>
        <taxon>Mediterraneibacter</taxon>
    </lineage>
</organism>
<dbReference type="Proteomes" id="UP000292665">
    <property type="component" value="Unassembled WGS sequence"/>
</dbReference>
<comment type="caution">
    <text evidence="1">The sequence shown here is derived from an EMBL/GenBank/DDBJ whole genome shotgun (WGS) entry which is preliminary data.</text>
</comment>
<accession>A0A414U2Z9</accession>
<sequence length="70" mass="8243">MKGCVTIPTPKRQYTTDDIYKLPDFIRVTLFDGEILTNDWTNLIIDEEVFKNLPSEDHHKTYRLSIVKSE</sequence>
<dbReference type="AlphaFoldDB" id="A0A414U2Z9"/>
<gene>
    <name evidence="1" type="ORF">EAI93_03995</name>
</gene>
<dbReference type="EMBL" id="RCYR01000004">
    <property type="protein sequence ID" value="RYS81192.1"/>
    <property type="molecule type" value="Genomic_DNA"/>
</dbReference>
<protein>
    <submittedName>
        <fullName evidence="1">Uncharacterized protein</fullName>
    </submittedName>
</protein>
<name>A0A414U2Z9_9FIRM</name>
<evidence type="ECO:0000313" key="1">
    <source>
        <dbReference type="EMBL" id="RYS81192.1"/>
    </source>
</evidence>
<evidence type="ECO:0000313" key="2">
    <source>
        <dbReference type="Proteomes" id="UP000292665"/>
    </source>
</evidence>
<reference evidence="1 2" key="1">
    <citation type="journal article" date="2019" name="Science, e1252229">
        <title>Invertible promoters mediate bacterial phase variation, antibiotic resistance, and host adaptation in the gut.</title>
        <authorList>
            <person name="Jiang X."/>
            <person name="Hall A.B."/>
            <person name="Arthur T.D."/>
            <person name="Plichta D.R."/>
            <person name="Covington C.T."/>
            <person name="Poyet M."/>
            <person name="Crothers J."/>
            <person name="Moses P.L."/>
            <person name="Tolonen A.C."/>
            <person name="Vlamakis H."/>
            <person name="Alm E.J."/>
            <person name="Xavier R.J."/>
        </authorList>
    </citation>
    <scope>NUCLEOTIDE SEQUENCE [LARGE SCALE GENOMIC DNA]</scope>
    <source>
        <strain evidence="2">aa_0143</strain>
    </source>
</reference>
<proteinExistence type="predicted"/>